<dbReference type="InterPro" id="IPR036865">
    <property type="entry name" value="CRAL-TRIO_dom_sf"/>
</dbReference>
<dbReference type="InterPro" id="IPR001251">
    <property type="entry name" value="CRAL-TRIO_dom"/>
</dbReference>
<reference evidence="2 3" key="1">
    <citation type="submission" date="2020-04" db="EMBL/GenBank/DDBJ databases">
        <title>Perkinsus olseni comparative genomics.</title>
        <authorList>
            <person name="Bogema D.R."/>
        </authorList>
    </citation>
    <scope>NUCLEOTIDE SEQUENCE [LARGE SCALE GENOMIC DNA]</scope>
    <source>
        <strain evidence="2">ATCC PRA-205</strain>
    </source>
</reference>
<name>A0A7J6S7P0_PEROL</name>
<organism evidence="2 3">
    <name type="scientific">Perkinsus olseni</name>
    <name type="common">Perkinsus atlanticus</name>
    <dbReference type="NCBI Taxonomy" id="32597"/>
    <lineage>
        <taxon>Eukaryota</taxon>
        <taxon>Sar</taxon>
        <taxon>Alveolata</taxon>
        <taxon>Perkinsozoa</taxon>
        <taxon>Perkinsea</taxon>
        <taxon>Perkinsida</taxon>
        <taxon>Perkinsidae</taxon>
        <taxon>Perkinsus</taxon>
    </lineage>
</organism>
<dbReference type="EMBL" id="JABANM010016729">
    <property type="protein sequence ID" value="KAF4728964.1"/>
    <property type="molecule type" value="Genomic_DNA"/>
</dbReference>
<dbReference type="Proteomes" id="UP000574390">
    <property type="component" value="Unassembled WGS sequence"/>
</dbReference>
<feature type="domain" description="CRAL-TRIO" evidence="1">
    <location>
        <begin position="3"/>
        <end position="61"/>
    </location>
</feature>
<dbReference type="SUPFAM" id="SSF52087">
    <property type="entry name" value="CRAL/TRIO domain"/>
    <property type="match status" value="1"/>
</dbReference>
<gene>
    <name evidence="2" type="ORF">FOZ62_018031</name>
</gene>
<dbReference type="Pfam" id="PF00650">
    <property type="entry name" value="CRAL_TRIO"/>
    <property type="match status" value="1"/>
</dbReference>
<evidence type="ECO:0000259" key="1">
    <source>
        <dbReference type="Pfam" id="PF00650"/>
    </source>
</evidence>
<accession>A0A7J6S7P0</accession>
<dbReference type="AlphaFoldDB" id="A0A7J6S7P0"/>
<evidence type="ECO:0000313" key="3">
    <source>
        <dbReference type="Proteomes" id="UP000574390"/>
    </source>
</evidence>
<dbReference type="CDD" id="cd00170">
    <property type="entry name" value="SEC14"/>
    <property type="match status" value="1"/>
</dbReference>
<protein>
    <recommendedName>
        <fullName evidence="1">CRAL-TRIO domain-containing protein</fullName>
    </recommendedName>
</protein>
<evidence type="ECO:0000313" key="2">
    <source>
        <dbReference type="EMBL" id="KAF4728964.1"/>
    </source>
</evidence>
<dbReference type="Gene3D" id="3.40.525.10">
    <property type="entry name" value="CRAL-TRIO lipid binding domain"/>
    <property type="match status" value="1"/>
</dbReference>
<sequence>MGRMAAMYLVNLPSFMKTVVRKLARKVMTERQLQKNHIVADVGEDLARYFDADQLERRYGGAKANIKRYYPITHLSSKYNEKKGAHEQLLKTCHR</sequence>
<proteinExistence type="predicted"/>
<comment type="caution">
    <text evidence="2">The sequence shown here is derived from an EMBL/GenBank/DDBJ whole genome shotgun (WGS) entry which is preliminary data.</text>
</comment>